<feature type="compositionally biased region" description="Low complexity" evidence="2">
    <location>
        <begin position="891"/>
        <end position="908"/>
    </location>
</feature>
<accession>A0A9D1EVY1</accession>
<keyword evidence="1" id="KW-0175">Coiled coil</keyword>
<evidence type="ECO:0000313" key="5">
    <source>
        <dbReference type="Proteomes" id="UP000823935"/>
    </source>
</evidence>
<organism evidence="4 5">
    <name type="scientific">Candidatus Limivivens intestinipullorum</name>
    <dbReference type="NCBI Taxonomy" id="2840858"/>
    <lineage>
        <taxon>Bacteria</taxon>
        <taxon>Bacillati</taxon>
        <taxon>Bacillota</taxon>
        <taxon>Clostridia</taxon>
        <taxon>Lachnospirales</taxon>
        <taxon>Lachnospiraceae</taxon>
        <taxon>Lachnospiraceae incertae sedis</taxon>
        <taxon>Candidatus Limivivens</taxon>
    </lineage>
</organism>
<evidence type="ECO:0000256" key="1">
    <source>
        <dbReference type="SAM" id="Coils"/>
    </source>
</evidence>
<feature type="region of interest" description="Disordered" evidence="2">
    <location>
        <begin position="884"/>
        <end position="922"/>
    </location>
</feature>
<evidence type="ECO:0000313" key="4">
    <source>
        <dbReference type="EMBL" id="HIS32646.1"/>
    </source>
</evidence>
<feature type="coiled-coil region" evidence="1">
    <location>
        <begin position="670"/>
        <end position="771"/>
    </location>
</feature>
<dbReference type="EMBL" id="DVIQ01000093">
    <property type="protein sequence ID" value="HIS32646.1"/>
    <property type="molecule type" value="Genomic_DNA"/>
</dbReference>
<reference evidence="4" key="1">
    <citation type="submission" date="2020-10" db="EMBL/GenBank/DDBJ databases">
        <authorList>
            <person name="Gilroy R."/>
        </authorList>
    </citation>
    <scope>NUCLEOTIDE SEQUENCE</scope>
    <source>
        <strain evidence="4">CHK190-19873</strain>
    </source>
</reference>
<comment type="caution">
    <text evidence="4">The sequence shown here is derived from an EMBL/GenBank/DDBJ whole genome shotgun (WGS) entry which is preliminary data.</text>
</comment>
<dbReference type="Proteomes" id="UP000823935">
    <property type="component" value="Unassembled WGS sequence"/>
</dbReference>
<dbReference type="Pfam" id="PF10145">
    <property type="entry name" value="PhageMin_Tail"/>
    <property type="match status" value="1"/>
</dbReference>
<protein>
    <submittedName>
        <fullName evidence="4">Phage tail tape measure protein</fullName>
    </submittedName>
</protein>
<dbReference type="AlphaFoldDB" id="A0A9D1EVY1"/>
<dbReference type="SUPFAM" id="SSF57997">
    <property type="entry name" value="Tropomyosin"/>
    <property type="match status" value="1"/>
</dbReference>
<gene>
    <name evidence="4" type="ORF">IAB44_14050</name>
</gene>
<name>A0A9D1EVY1_9FIRM</name>
<sequence length="1102" mass="119239">MPGVDIGPRIGIDGEKEFRNQINGIITEMKTLSSEMRLVTSEFEDNEQSTESLTRKNQILNKQIDAQTRRLELLRKGLDESTKKFGEADAKTLKWKQAVNYAQIDLNKFERELSENKQKLSDLENGLDSAGDSLTEIGNDAEGAAGGFTVMKGAMADLVSEGIQEVISGAKEMATEYIDATTKMQGQTGATAKEMERYKDVMDDIYSGGYGDNIEGVADALSKVRQQMGDLDDDSLRRMTESALNLEQTFDFDVSESIRTVKQLMNQFGISSEEAFDLIVSGAQNGLNQNDNLLDTLNEYSPKFAEIGLGADDMYNALRSGADQGIFDIDKLGDAVNEFSIRVVDGSDTTKDAFKRLGLDAEEMEKAFASGGDTARDAFKKTMRALRDLEDPLDQNTAGVELFGTMWEDTGGEAILALGDIESGVDDVEGSMKRLDKVNADSLTNKFSTLGRTIQSDVVQPILEDAYPAIEDFVEFTADNLDEFIAIAKPAGAAIVGIFAVDKASAFVGTVTQSITALKGMLTATEGVNAAMKVSPIGLVTTAVIGLTAAASAYNGVLEVQAEKEYGLTDAENDQIKTHEELYNTYSQVHSAREEAINDITSEFAYYDKLIKELQNITDENGKVKAGYEDRAQYIIGVIEKQTGSEIEMTDGVIQKYGDLMDTIDEVMNKKKAEAILSAMNDEYATAIQKQAGAYKAYSEDLELAKEKKQDLQKAEEKFNSAIEVYTEKLTSGQNATWYYATTVKGLEKDLEAAREAEKKASDQMEKSEEAYVGYNQTIQSYEGLSSAVVAGDADAINEKLIEVQNGFITAENSTRESLVRQVENMKQNYQDLKTAIEQNAPYVTQEMVDNAKLMVDKADAELDKFDDMAAKRGNEGATDFANAVGSQHSQNQARNAGAADARSADSGMRSSDMYGTGSGKASDYASGLSSGSWSAYLSGKGVSDNAESGLAQGNGYSIGQSLTQGYINGISSLSGPAGRAAASVVANAVARMQAAQNSHSPSKVTYGLGEDYDQGYINAILDGSKKAEEASSKLVKSAVDAMRSPAYDLPDLSGYRKGGVIYNVTKVYLGDKELVNELSGGVVKRIGYQQKSTMAAKGRRA</sequence>
<proteinExistence type="predicted"/>
<reference evidence="4" key="2">
    <citation type="journal article" date="2021" name="PeerJ">
        <title>Extensive microbial diversity within the chicken gut microbiome revealed by metagenomics and culture.</title>
        <authorList>
            <person name="Gilroy R."/>
            <person name="Ravi A."/>
            <person name="Getino M."/>
            <person name="Pursley I."/>
            <person name="Horton D.L."/>
            <person name="Alikhan N.F."/>
            <person name="Baker D."/>
            <person name="Gharbi K."/>
            <person name="Hall N."/>
            <person name="Watson M."/>
            <person name="Adriaenssens E.M."/>
            <person name="Foster-Nyarko E."/>
            <person name="Jarju S."/>
            <person name="Secka A."/>
            <person name="Antonio M."/>
            <person name="Oren A."/>
            <person name="Chaudhuri R.R."/>
            <person name="La Ragione R."/>
            <person name="Hildebrand F."/>
            <person name="Pallen M.J."/>
        </authorList>
    </citation>
    <scope>NUCLEOTIDE SEQUENCE</scope>
    <source>
        <strain evidence="4">CHK190-19873</strain>
    </source>
</reference>
<evidence type="ECO:0000259" key="3">
    <source>
        <dbReference type="Pfam" id="PF10145"/>
    </source>
</evidence>
<evidence type="ECO:0000256" key="2">
    <source>
        <dbReference type="SAM" id="MobiDB-lite"/>
    </source>
</evidence>
<dbReference type="InterPro" id="IPR010090">
    <property type="entry name" value="Phage_tape_meas"/>
</dbReference>
<feature type="coiled-coil region" evidence="1">
    <location>
        <begin position="809"/>
        <end position="840"/>
    </location>
</feature>
<feature type="domain" description="Phage tail tape measure protein" evidence="3">
    <location>
        <begin position="215"/>
        <end position="404"/>
    </location>
</feature>